<accession>A0A381RF75</accession>
<feature type="domain" description="DUF5777" evidence="1">
    <location>
        <begin position="281"/>
        <end position="488"/>
    </location>
</feature>
<name>A0A381RF75_9ZZZZ</name>
<dbReference type="EMBL" id="UINC01001886">
    <property type="protein sequence ID" value="SUZ90340.1"/>
    <property type="molecule type" value="Genomic_DNA"/>
</dbReference>
<evidence type="ECO:0000259" key="1">
    <source>
        <dbReference type="Pfam" id="PF19089"/>
    </source>
</evidence>
<evidence type="ECO:0000313" key="2">
    <source>
        <dbReference type="EMBL" id="SUZ90340.1"/>
    </source>
</evidence>
<protein>
    <recommendedName>
        <fullName evidence="1">DUF5777 domain-containing protein</fullName>
    </recommendedName>
</protein>
<gene>
    <name evidence="2" type="ORF">METZ01_LOCUS43194</name>
</gene>
<sequence>MLIRYTKYLINSPKIFLFIILISISLNAQTRRYEGKKKLKNKNSISNISSQKGLTIIGGNNMSTIKYNDDKINNQIDISPRNGSNIGLEYRFPRLIVGATYLQRGSKLKQATTMNIGGIDYEIEIGGHEVYNYAAAHILYPISISEHIKVFGGVQIGSSLGGISVAKLSFTEFNSSQSDEIDMKPEGFGLDAGLQFGVDYMLNHRFGLRSSYYLGMTDVRDTLSNSLNFKNNTLNLSAIIKLKGLLKKSNTKKPAPKINSKSRLLLPPKALEAQMAGRIGSDTDTQSKIAIEYGLRDDITIGISNSNYLNTFDFSARTNYLNKLIDKFDYPINIVYNSIISTQMDKPVIIDELDKLNFLHQLIIKYNIKSNIRLKLCPTYIHKNIADTKLEPKGYPWDIWFLETGIDWIFKNNIEIYGNLIQQMTDTDISQGSQTSMKIGLQYFIKTISLDLSITDLYHLHGTAIIDDLGVNNYTENLRMGFQINKMFN</sequence>
<dbReference type="Pfam" id="PF19089">
    <property type="entry name" value="DUF5777"/>
    <property type="match status" value="1"/>
</dbReference>
<proteinExistence type="predicted"/>
<dbReference type="InterPro" id="IPR045916">
    <property type="entry name" value="DUF5777"/>
</dbReference>
<dbReference type="AlphaFoldDB" id="A0A381RF75"/>
<organism evidence="2">
    <name type="scientific">marine metagenome</name>
    <dbReference type="NCBI Taxonomy" id="408172"/>
    <lineage>
        <taxon>unclassified sequences</taxon>
        <taxon>metagenomes</taxon>
        <taxon>ecological metagenomes</taxon>
    </lineage>
</organism>
<reference evidence="2" key="1">
    <citation type="submission" date="2018-05" db="EMBL/GenBank/DDBJ databases">
        <authorList>
            <person name="Lanie J.A."/>
            <person name="Ng W.-L."/>
            <person name="Kazmierczak K.M."/>
            <person name="Andrzejewski T.M."/>
            <person name="Davidsen T.M."/>
            <person name="Wayne K.J."/>
            <person name="Tettelin H."/>
            <person name="Glass J.I."/>
            <person name="Rusch D."/>
            <person name="Podicherti R."/>
            <person name="Tsui H.-C.T."/>
            <person name="Winkler M.E."/>
        </authorList>
    </citation>
    <scope>NUCLEOTIDE SEQUENCE</scope>
</reference>